<proteinExistence type="predicted"/>
<organism evidence="1 2">
    <name type="scientific">Tropilaelaps mercedesae</name>
    <dbReference type="NCBI Taxonomy" id="418985"/>
    <lineage>
        <taxon>Eukaryota</taxon>
        <taxon>Metazoa</taxon>
        <taxon>Ecdysozoa</taxon>
        <taxon>Arthropoda</taxon>
        <taxon>Chelicerata</taxon>
        <taxon>Arachnida</taxon>
        <taxon>Acari</taxon>
        <taxon>Parasitiformes</taxon>
        <taxon>Mesostigmata</taxon>
        <taxon>Gamasina</taxon>
        <taxon>Dermanyssoidea</taxon>
        <taxon>Laelapidae</taxon>
        <taxon>Tropilaelaps</taxon>
    </lineage>
</organism>
<accession>A0A1V9X910</accession>
<dbReference type="InParanoid" id="A0A1V9X910"/>
<dbReference type="OrthoDB" id="6483017at2759"/>
<dbReference type="Gene3D" id="1.10.238.10">
    <property type="entry name" value="EF-hand"/>
    <property type="match status" value="1"/>
</dbReference>
<evidence type="ECO:0000313" key="1">
    <source>
        <dbReference type="EMBL" id="OQR69881.1"/>
    </source>
</evidence>
<protein>
    <submittedName>
        <fullName evidence="1">Sarcoplasmic calcium-binding proteins I</fullName>
    </submittedName>
</protein>
<sequence>MTEAGAFPFIFQDTVVEFDEWIKFFKTLGETTKEFKEVPDFLQKYAHLLFMIMDSNKDGLFCVKDYKKYLKNLNLSTEHADQQFDFMLEARISYQLSFLEQDRVNDKAMPLDSFKARVYEYWTKDDPNIKGKFMFGPFETEDLSALEAKTKKK</sequence>
<keyword evidence="2" id="KW-1185">Reference proteome</keyword>
<evidence type="ECO:0000313" key="2">
    <source>
        <dbReference type="Proteomes" id="UP000192247"/>
    </source>
</evidence>
<reference evidence="1 2" key="1">
    <citation type="journal article" date="2017" name="Gigascience">
        <title>Draft genome of the honey bee ectoparasitic mite, Tropilaelaps mercedesae, is shaped by the parasitic life history.</title>
        <authorList>
            <person name="Dong X."/>
            <person name="Armstrong S.D."/>
            <person name="Xia D."/>
            <person name="Makepeace B.L."/>
            <person name="Darby A.C."/>
            <person name="Kadowaki T."/>
        </authorList>
    </citation>
    <scope>NUCLEOTIDE SEQUENCE [LARGE SCALE GENOMIC DNA]</scope>
    <source>
        <strain evidence="1">Wuxi-XJTLU</strain>
    </source>
</reference>
<dbReference type="EMBL" id="MNPL01019501">
    <property type="protein sequence ID" value="OQR69881.1"/>
    <property type="molecule type" value="Genomic_DNA"/>
</dbReference>
<gene>
    <name evidence="1" type="ORF">BIW11_01768</name>
</gene>
<dbReference type="SUPFAM" id="SSF47473">
    <property type="entry name" value="EF-hand"/>
    <property type="match status" value="1"/>
</dbReference>
<dbReference type="Proteomes" id="UP000192247">
    <property type="component" value="Unassembled WGS sequence"/>
</dbReference>
<name>A0A1V9X910_9ACAR</name>
<comment type="caution">
    <text evidence="1">The sequence shown here is derived from an EMBL/GenBank/DDBJ whole genome shotgun (WGS) entry which is preliminary data.</text>
</comment>
<dbReference type="AlphaFoldDB" id="A0A1V9X910"/>
<dbReference type="InterPro" id="IPR011992">
    <property type="entry name" value="EF-hand-dom_pair"/>
</dbReference>